<evidence type="ECO:0000256" key="2">
    <source>
        <dbReference type="ARBA" id="ARBA00023125"/>
    </source>
</evidence>
<dbReference type="Pfam" id="PF12833">
    <property type="entry name" value="HTH_18"/>
    <property type="match status" value="1"/>
</dbReference>
<name>A0A495MGD3_9FLAO</name>
<evidence type="ECO:0000259" key="4">
    <source>
        <dbReference type="PROSITE" id="PS01124"/>
    </source>
</evidence>
<keyword evidence="3" id="KW-0804">Transcription</keyword>
<dbReference type="OrthoDB" id="662446at2"/>
<gene>
    <name evidence="5" type="ORF">CLV94_0081</name>
</gene>
<dbReference type="Gene3D" id="1.10.10.60">
    <property type="entry name" value="Homeodomain-like"/>
    <property type="match status" value="1"/>
</dbReference>
<dbReference type="PROSITE" id="PS01124">
    <property type="entry name" value="HTH_ARAC_FAMILY_2"/>
    <property type="match status" value="1"/>
</dbReference>
<evidence type="ECO:0000313" key="6">
    <source>
        <dbReference type="Proteomes" id="UP000277579"/>
    </source>
</evidence>
<protein>
    <submittedName>
        <fullName evidence="5">AraC-like DNA-binding protein</fullName>
    </submittedName>
</protein>
<dbReference type="GO" id="GO:0003700">
    <property type="term" value="F:DNA-binding transcription factor activity"/>
    <property type="evidence" value="ECO:0007669"/>
    <property type="project" value="InterPro"/>
</dbReference>
<dbReference type="RefSeq" id="WP_121374491.1">
    <property type="nucleotide sequence ID" value="NZ_RBLC01000001.1"/>
</dbReference>
<evidence type="ECO:0000313" key="5">
    <source>
        <dbReference type="EMBL" id="RKS25051.1"/>
    </source>
</evidence>
<feature type="domain" description="HTH araC/xylS-type" evidence="4">
    <location>
        <begin position="159"/>
        <end position="259"/>
    </location>
</feature>
<dbReference type="AlphaFoldDB" id="A0A495MGD3"/>
<dbReference type="InterPro" id="IPR050204">
    <property type="entry name" value="AraC_XylS_family_regulators"/>
</dbReference>
<dbReference type="EMBL" id="RBLC01000001">
    <property type="protein sequence ID" value="RKS25051.1"/>
    <property type="molecule type" value="Genomic_DNA"/>
</dbReference>
<dbReference type="SMART" id="SM00342">
    <property type="entry name" value="HTH_ARAC"/>
    <property type="match status" value="1"/>
</dbReference>
<keyword evidence="2 5" id="KW-0238">DNA-binding</keyword>
<dbReference type="PANTHER" id="PTHR46796:SF13">
    <property type="entry name" value="HTH-TYPE TRANSCRIPTIONAL ACTIVATOR RHAS"/>
    <property type="match status" value="1"/>
</dbReference>
<dbReference type="PANTHER" id="PTHR46796">
    <property type="entry name" value="HTH-TYPE TRANSCRIPTIONAL ACTIVATOR RHAS-RELATED"/>
    <property type="match status" value="1"/>
</dbReference>
<organism evidence="5 6">
    <name type="scientific">Flavobacterium endophyticum</name>
    <dbReference type="NCBI Taxonomy" id="1540163"/>
    <lineage>
        <taxon>Bacteria</taxon>
        <taxon>Pseudomonadati</taxon>
        <taxon>Bacteroidota</taxon>
        <taxon>Flavobacteriia</taxon>
        <taxon>Flavobacteriales</taxon>
        <taxon>Flavobacteriaceae</taxon>
        <taxon>Flavobacterium</taxon>
    </lineage>
</organism>
<proteinExistence type="predicted"/>
<dbReference type="InterPro" id="IPR018060">
    <property type="entry name" value="HTH_AraC"/>
</dbReference>
<dbReference type="Proteomes" id="UP000277579">
    <property type="component" value="Unassembled WGS sequence"/>
</dbReference>
<keyword evidence="1" id="KW-0805">Transcription regulation</keyword>
<evidence type="ECO:0000256" key="1">
    <source>
        <dbReference type="ARBA" id="ARBA00023015"/>
    </source>
</evidence>
<keyword evidence="6" id="KW-1185">Reference proteome</keyword>
<reference evidence="5 6" key="1">
    <citation type="submission" date="2018-10" db="EMBL/GenBank/DDBJ databases">
        <title>Genomic Encyclopedia of Archaeal and Bacterial Type Strains, Phase II (KMG-II): from individual species to whole genera.</title>
        <authorList>
            <person name="Goeker M."/>
        </authorList>
    </citation>
    <scope>NUCLEOTIDE SEQUENCE [LARGE SCALE GENOMIC DNA]</scope>
    <source>
        <strain evidence="5 6">DSM 29537</strain>
    </source>
</reference>
<accession>A0A495MGD3</accession>
<comment type="caution">
    <text evidence="5">The sequence shown here is derived from an EMBL/GenBank/DDBJ whole genome shotgun (WGS) entry which is preliminary data.</text>
</comment>
<evidence type="ECO:0000256" key="3">
    <source>
        <dbReference type="ARBA" id="ARBA00023163"/>
    </source>
</evidence>
<dbReference type="GO" id="GO:0043565">
    <property type="term" value="F:sequence-specific DNA binding"/>
    <property type="evidence" value="ECO:0007669"/>
    <property type="project" value="InterPro"/>
</dbReference>
<sequence>MQLQYFTPKSKLLARYLEGYYFLEKERDEPAVEYLTFPNNFSIVSLLQDTQLTLAGNSVLIEEKTGGDFTSQLICHYEKPIKIRYEGRVREITFYFKPLGLNAFIEKPLQQYLGDSFRSFLPFEDYEAAMKSVLAEESLDEQRNSIENYWLSKFLGFEHELLQDILSDLTDKTKDYAIEELAEKYHTSRQNISRQFSIHIGKTPSEFKKTQRFRQTMAKNMEGTNLTTLSYDNSFYDQSHLIRDFKSFTGLTPKAFFKSISLQENATINWLFL</sequence>